<dbReference type="InterPro" id="IPR036527">
    <property type="entry name" value="SCP2_sterol-bd_dom_sf"/>
</dbReference>
<dbReference type="eggNOG" id="KOG4170">
    <property type="taxonomic scope" value="Eukaryota"/>
</dbReference>
<dbReference type="EnsemblMetazoa" id="CPIJ015127-RA">
    <property type="protein sequence ID" value="CPIJ015127-PA"/>
    <property type="gene ID" value="CPIJ015127"/>
</dbReference>
<dbReference type="GO" id="GO:0005829">
    <property type="term" value="C:cytosol"/>
    <property type="evidence" value="ECO:0007669"/>
    <property type="project" value="TreeGrafter"/>
</dbReference>
<evidence type="ECO:0000313" key="3">
    <source>
        <dbReference type="EnsemblMetazoa" id="CPIJ015127-PA"/>
    </source>
</evidence>
<name>B0X657_CULQU</name>
<proteinExistence type="predicted"/>
<dbReference type="AlphaFoldDB" id="B0X657"/>
<protein>
    <submittedName>
        <fullName evidence="2">Sterol carrier protein 2</fullName>
    </submittedName>
</protein>
<organism>
    <name type="scientific">Culex quinquefasciatus</name>
    <name type="common">Southern house mosquito</name>
    <name type="synonym">Culex pungens</name>
    <dbReference type="NCBI Taxonomy" id="7176"/>
    <lineage>
        <taxon>Eukaryota</taxon>
        <taxon>Metazoa</taxon>
        <taxon>Ecdysozoa</taxon>
        <taxon>Arthropoda</taxon>
        <taxon>Hexapoda</taxon>
        <taxon>Insecta</taxon>
        <taxon>Pterygota</taxon>
        <taxon>Neoptera</taxon>
        <taxon>Endopterygota</taxon>
        <taxon>Diptera</taxon>
        <taxon>Nematocera</taxon>
        <taxon>Culicoidea</taxon>
        <taxon>Culicidae</taxon>
        <taxon>Culicinae</taxon>
        <taxon>Culicini</taxon>
        <taxon>Culex</taxon>
        <taxon>Culex</taxon>
    </lineage>
</organism>
<dbReference type="Proteomes" id="UP000002320">
    <property type="component" value="Unassembled WGS sequence"/>
</dbReference>
<dbReference type="VEuPathDB" id="VectorBase:CQUJHB003316"/>
<dbReference type="STRING" id="7176.B0X657"/>
<reference evidence="2" key="1">
    <citation type="submission" date="2007-03" db="EMBL/GenBank/DDBJ databases">
        <title>Annotation of Culex pipiens quinquefasciatus.</title>
        <authorList>
            <consortium name="The Broad Institute Genome Sequencing Platform"/>
            <person name="Atkinson P.W."/>
            <person name="Hemingway J."/>
            <person name="Christensen B.M."/>
            <person name="Higgs S."/>
            <person name="Kodira C."/>
            <person name="Hannick L."/>
            <person name="Megy K."/>
            <person name="O'Leary S."/>
            <person name="Pearson M."/>
            <person name="Haas B.J."/>
            <person name="Mauceli E."/>
            <person name="Wortman J.R."/>
            <person name="Lee N.H."/>
            <person name="Guigo R."/>
            <person name="Stanke M."/>
            <person name="Alvarado L."/>
            <person name="Amedeo P."/>
            <person name="Antoine C.H."/>
            <person name="Arensburger P."/>
            <person name="Bidwell S.L."/>
            <person name="Crawford M."/>
            <person name="Camaro F."/>
            <person name="Devon K."/>
            <person name="Engels R."/>
            <person name="Hammond M."/>
            <person name="Howarth C."/>
            <person name="Koehrsen M."/>
            <person name="Lawson D."/>
            <person name="Montgomery P."/>
            <person name="Nene V."/>
            <person name="Nusbaum C."/>
            <person name="Puiu D."/>
            <person name="Romero-Severson J."/>
            <person name="Severson D.W."/>
            <person name="Shumway M."/>
            <person name="Sisk P."/>
            <person name="Stolte C."/>
            <person name="Zeng Q."/>
            <person name="Eisenstadt E."/>
            <person name="Fraser-Liggett C."/>
            <person name="Strausberg R."/>
            <person name="Galagan J."/>
            <person name="Birren B."/>
            <person name="Collins F.H."/>
        </authorList>
    </citation>
    <scope>NUCLEOTIDE SEQUENCE [LARGE SCALE GENOMIC DNA]</scope>
    <source>
        <strain evidence="2">JHB</strain>
    </source>
</reference>
<evidence type="ECO:0000313" key="4">
    <source>
        <dbReference type="Proteomes" id="UP000002320"/>
    </source>
</evidence>
<evidence type="ECO:0000313" key="2">
    <source>
        <dbReference type="EMBL" id="EDS41207.1"/>
    </source>
</evidence>
<dbReference type="OMA" id="IYKFRIQ"/>
<dbReference type="EMBL" id="DS232402">
    <property type="protein sequence ID" value="EDS41207.1"/>
    <property type="molecule type" value="Genomic_DNA"/>
</dbReference>
<dbReference type="PANTHER" id="PTHR10094:SF32">
    <property type="entry name" value="EUCALYPTUS, ISOFORM B"/>
    <property type="match status" value="1"/>
</dbReference>
<reference evidence="3" key="2">
    <citation type="submission" date="2021-02" db="UniProtKB">
        <authorList>
            <consortium name="EnsemblMetazoa"/>
        </authorList>
    </citation>
    <scope>IDENTIFICATION</scope>
    <source>
        <strain evidence="3">JHB</strain>
    </source>
</reference>
<keyword evidence="4" id="KW-1185">Reference proteome</keyword>
<dbReference type="KEGG" id="cqu:CpipJ_CPIJ015127"/>
<dbReference type="Gene3D" id="3.30.1050.10">
    <property type="entry name" value="SCP2 sterol-binding domain"/>
    <property type="match status" value="1"/>
</dbReference>
<dbReference type="InterPro" id="IPR003033">
    <property type="entry name" value="SCP2_sterol-bd_dom"/>
</dbReference>
<dbReference type="OrthoDB" id="3592703at2759"/>
<dbReference type="Pfam" id="PF02036">
    <property type="entry name" value="SCP2"/>
    <property type="match status" value="1"/>
</dbReference>
<dbReference type="FunCoup" id="B0X657">
    <property type="interactions" value="272"/>
</dbReference>
<sequence length="147" mass="16281">MGIAPFAWFPGEGLNRNAVPSETISFKLSKVKPSAITMSLKSDEVFAKIAKRLENIDPANRQVQQVYKFRITKDGKVVKNWVMDLKAVKLTESDGDAEATLIMDDEIMFAIGTGAMPAKEAMAQDKMEVEGQVELIFLLEPFIASLK</sequence>
<accession>B0X657</accession>
<dbReference type="VEuPathDB" id="VectorBase:CPIJ015127"/>
<dbReference type="PANTHER" id="PTHR10094">
    <property type="entry name" value="STEROL CARRIER PROTEIN 2 SCP-2 FAMILY PROTEIN"/>
    <property type="match status" value="1"/>
</dbReference>
<dbReference type="SUPFAM" id="SSF55718">
    <property type="entry name" value="SCP-like"/>
    <property type="match status" value="1"/>
</dbReference>
<gene>
    <name evidence="3" type="primary">6048173</name>
    <name evidence="2" type="ORF">CpipJ_CPIJ015127</name>
</gene>
<dbReference type="InParanoid" id="B0X657"/>
<dbReference type="HOGENOM" id="CLU_148233_0_0_1"/>
<feature type="domain" description="SCP2" evidence="1">
    <location>
        <begin position="55"/>
        <end position="136"/>
    </location>
</feature>
<evidence type="ECO:0000259" key="1">
    <source>
        <dbReference type="Pfam" id="PF02036"/>
    </source>
</evidence>